<gene>
    <name evidence="1" type="ORF">PRZ01_10190</name>
</gene>
<dbReference type="CDD" id="cd14744">
    <property type="entry name" value="PAAR_CT_2"/>
    <property type="match status" value="1"/>
</dbReference>
<evidence type="ECO:0000313" key="2">
    <source>
        <dbReference type="Proteomes" id="UP001219862"/>
    </source>
</evidence>
<dbReference type="InterPro" id="IPR008727">
    <property type="entry name" value="PAAR_motif"/>
</dbReference>
<protein>
    <submittedName>
        <fullName evidence="1">PAAR domain-containing protein</fullName>
    </submittedName>
</protein>
<reference evidence="1 2" key="1">
    <citation type="submission" date="2022-10" db="EMBL/GenBank/DDBJ databases">
        <title>paucibacter sp. hw8 Genome sequencing.</title>
        <authorList>
            <person name="Park S."/>
        </authorList>
    </citation>
    <scope>NUCLEOTIDE SEQUENCE [LARGE SCALE GENOMIC DNA]</scope>
    <source>
        <strain evidence="2">hw8</strain>
    </source>
</reference>
<accession>A0ABT5KRM4</accession>
<sequence length="98" mass="10395">MIAYEKSGQTRPYIVVGDKTSKGGIVFTGSSIGSIAKKAIARVGDRATCGCNHCKKRGYTVITSGINIHKMDGLDVAREGDFTDCGAVLSRRVARTSL</sequence>
<dbReference type="Pfam" id="PF05488">
    <property type="entry name" value="PAAR_motif"/>
    <property type="match status" value="1"/>
</dbReference>
<comment type="caution">
    <text evidence="1">The sequence shown here is derived from an EMBL/GenBank/DDBJ whole genome shotgun (WGS) entry which is preliminary data.</text>
</comment>
<evidence type="ECO:0000313" key="1">
    <source>
        <dbReference type="EMBL" id="MDC8785561.1"/>
    </source>
</evidence>
<name>A0ABT5KRM4_9BURK</name>
<organism evidence="1 2">
    <name type="scientific">Roseateles koreensis</name>
    <dbReference type="NCBI Taxonomy" id="2987526"/>
    <lineage>
        <taxon>Bacteria</taxon>
        <taxon>Pseudomonadati</taxon>
        <taxon>Pseudomonadota</taxon>
        <taxon>Betaproteobacteria</taxon>
        <taxon>Burkholderiales</taxon>
        <taxon>Sphaerotilaceae</taxon>
        <taxon>Roseateles</taxon>
    </lineage>
</organism>
<dbReference type="Proteomes" id="UP001219862">
    <property type="component" value="Unassembled WGS sequence"/>
</dbReference>
<keyword evidence="2" id="KW-1185">Reference proteome</keyword>
<dbReference type="Gene3D" id="2.60.200.60">
    <property type="match status" value="1"/>
</dbReference>
<dbReference type="EMBL" id="JAQQXS010000008">
    <property type="protein sequence ID" value="MDC8785561.1"/>
    <property type="molecule type" value="Genomic_DNA"/>
</dbReference>
<dbReference type="RefSeq" id="WP_273596678.1">
    <property type="nucleotide sequence ID" value="NZ_JAQQXS010000008.1"/>
</dbReference>
<proteinExistence type="predicted"/>